<sequence length="204" mass="24596">MRDYNYFKRRYEKVENEFIDLIEYIEMNEDFDHCCYNIGSSKIMDFCLSVCTEIETMFVLMLECSRFDTVPDIDHKRKHQNIDVYREIIVREYNLTEYVLNVNFINVDIRPFEKFDEETPTWFKDYSNYKHYKLELIEKWNLKYALFALGCLRLLILNHPDLDNRSVDIRGIQNGKVFNLKNSQPRFVLNLYGPDSGEGMMVKL</sequence>
<accession>A0A8T8K9E4</accession>
<proteinExistence type="predicted"/>
<evidence type="ECO:0000313" key="2">
    <source>
        <dbReference type="Proteomes" id="UP000681041"/>
    </source>
</evidence>
<organism evidence="1 2">
    <name type="scientific">Methanobacterium alkalithermotolerans</name>
    <dbReference type="NCBI Taxonomy" id="2731220"/>
    <lineage>
        <taxon>Archaea</taxon>
        <taxon>Methanobacteriati</taxon>
        <taxon>Methanobacteriota</taxon>
        <taxon>Methanomada group</taxon>
        <taxon>Methanobacteria</taxon>
        <taxon>Methanobacteriales</taxon>
        <taxon>Methanobacteriaceae</taxon>
        <taxon>Methanobacterium</taxon>
    </lineage>
</organism>
<dbReference type="Proteomes" id="UP000681041">
    <property type="component" value="Chromosome"/>
</dbReference>
<name>A0A8T8K9E4_9EURY</name>
<dbReference type="AlphaFoldDB" id="A0A8T8K9E4"/>
<gene>
    <name evidence="1" type="ORF">HYG87_10825</name>
</gene>
<keyword evidence="2" id="KW-1185">Reference proteome</keyword>
<dbReference type="EMBL" id="CP058560">
    <property type="protein sequence ID" value="QUH24215.1"/>
    <property type="molecule type" value="Genomic_DNA"/>
</dbReference>
<reference evidence="1" key="1">
    <citation type="submission" date="2020-07" db="EMBL/GenBank/DDBJ databases">
        <title>Methanobacterium. sp. MethCan genome.</title>
        <authorList>
            <person name="Postec A."/>
            <person name="Quemeneur M."/>
        </authorList>
    </citation>
    <scope>NUCLEOTIDE SEQUENCE</scope>
    <source>
        <strain evidence="1">MethCAN</strain>
    </source>
</reference>
<evidence type="ECO:0000313" key="1">
    <source>
        <dbReference type="EMBL" id="QUH24215.1"/>
    </source>
</evidence>
<dbReference type="RefSeq" id="WP_211533174.1">
    <property type="nucleotide sequence ID" value="NZ_CP058560.1"/>
</dbReference>
<protein>
    <submittedName>
        <fullName evidence="1">Uncharacterized protein</fullName>
    </submittedName>
</protein>
<dbReference type="KEGG" id="meme:HYG87_10825"/>
<dbReference type="GeneID" id="64821264"/>